<dbReference type="InterPro" id="IPR028565">
    <property type="entry name" value="MHD"/>
</dbReference>
<proteinExistence type="predicted"/>
<feature type="compositionally biased region" description="Polar residues" evidence="1">
    <location>
        <begin position="571"/>
        <end position="606"/>
    </location>
</feature>
<feature type="compositionally biased region" description="Polar residues" evidence="1">
    <location>
        <begin position="618"/>
        <end position="631"/>
    </location>
</feature>
<dbReference type="InParanoid" id="A0A1D2VG22"/>
<feature type="compositionally biased region" description="Polar residues" evidence="1">
    <location>
        <begin position="685"/>
        <end position="694"/>
    </location>
</feature>
<dbReference type="InterPro" id="IPR018808">
    <property type="entry name" value="Muniscin_C"/>
</dbReference>
<evidence type="ECO:0000259" key="2">
    <source>
        <dbReference type="PROSITE" id="PS51072"/>
    </source>
</evidence>
<feature type="domain" description="MHD" evidence="2">
    <location>
        <begin position="822"/>
        <end position="1097"/>
    </location>
</feature>
<feature type="region of interest" description="Disordered" evidence="1">
    <location>
        <begin position="337"/>
        <end position="385"/>
    </location>
</feature>
<feature type="compositionally biased region" description="Low complexity" evidence="1">
    <location>
        <begin position="296"/>
        <end position="320"/>
    </location>
</feature>
<dbReference type="Pfam" id="PF10291">
    <property type="entry name" value="muHD"/>
    <property type="match status" value="1"/>
</dbReference>
<reference evidence="4" key="1">
    <citation type="submission" date="2016-05" db="EMBL/GenBank/DDBJ databases">
        <title>Comparative genomics of biotechnologically important yeasts.</title>
        <authorList>
            <consortium name="DOE Joint Genome Institute"/>
            <person name="Riley R."/>
            <person name="Haridas S."/>
            <person name="Wolfe K.H."/>
            <person name="Lopes M.R."/>
            <person name="Hittinger C.T."/>
            <person name="Goker M."/>
            <person name="Salamov A."/>
            <person name="Wisecaver J."/>
            <person name="Long T.M."/>
            <person name="Aerts A.L."/>
            <person name="Barry K."/>
            <person name="Choi C."/>
            <person name="Clum A."/>
            <person name="Coughlan A.Y."/>
            <person name="Deshpande S."/>
            <person name="Douglass A.P."/>
            <person name="Hanson S.J."/>
            <person name="Klenk H.-P."/>
            <person name="Labutti K."/>
            <person name="Lapidus A."/>
            <person name="Lindquist E."/>
            <person name="Lipzen A."/>
            <person name="Meier-Kolthoff J.P."/>
            <person name="Ohm R.A."/>
            <person name="Otillar R.P."/>
            <person name="Pangilinan J."/>
            <person name="Peng Y."/>
            <person name="Rokas A."/>
            <person name="Rosa C.A."/>
            <person name="Scheuner C."/>
            <person name="Sibirny A.A."/>
            <person name="Slot J.C."/>
            <person name="Stielow J.B."/>
            <person name="Sun H."/>
            <person name="Kurtzman C.P."/>
            <person name="Blackwell M."/>
            <person name="Grigoriev I.V."/>
            <person name="Jeffries T.W."/>
        </authorList>
    </citation>
    <scope>NUCLEOTIDE SEQUENCE [LARGE SCALE GENOMIC DNA]</scope>
    <source>
        <strain evidence="4">DSM 1968</strain>
    </source>
</reference>
<feature type="compositionally biased region" description="Low complexity" evidence="1">
    <location>
        <begin position="543"/>
        <end position="554"/>
    </location>
</feature>
<sequence>MEEERTQLSSTILVSKDPSESINILNSRILESKALNNEIGSFLFDYIALNQHYASRLMKLMESKGKNINSNVHKYIIKESAVNPQFKGNLFLKDKNLNDKNPNNSENNENGSEYENENENKNDDNNNNSNLPDHLGNFKSIWDSILYEINSEIDSNKNLIKNLNRIIIKPLKNSFNPTKNNYYHDILSQLNKIKHNSVTRNDLNYFNENSLIFFENFEKFEYNRLIFLKDLLLQLQSNLNDKYTLNLKNNEKIFENLVSFNPDDEIKRFSLNPIGEQNDSKNDIIPNINNQSDSPINTTTNNNNNNNNIFNNNVNNSTNDINKEHPHRKLHSLIHHSSNNYNTSPIANTTPNSNPMTSSSFERSSNDNHILITNSPSKDKKHKLRSRVGSIFNRSKSKKFINNNQNNNFSTQAKSKFSSDFEPLPEVQSTHSSAIVLSKRVNNNTNNTNGNNNIDAYDNLKEVSKSSLDLPESKVPSSNPALNTNKENNKSITPALIPSKPKLNDRNFSFSSSPSSPDDDFATSSIPLPFHPSQPPPPPPPQSQSQSQSQSSQPLVSKNSNSDLPDPRNSKPFQSLTDSSLARPSSSNYPSSIDENLKSASSVTLPNKNNTRNDKNNSSESDIFNDTNKTSGPPLIQVQVQPPPPPPVRRSYLHSESGNQSINQSSNSNSTPSSPVNNPVSSRNIVTESDNVNGNDKHNDNDDLPTDLPKLTPKVPSTRRKDIVSKLFTNLTEADLDTQGKSSFDTSSINNAKSLSTPQSQKLTTRSSNTFGSLTPNRKYFDNNDSISLVSQQRTDSRATSLKADLTGNLLNNGFTHPDLSVPGLNASILEVFSATFKNGVLESSKTIGQIAFTYIREPLNQLPSNSLLKLKLDPKIQKIVPNAVFLRPINTSNNLQDDDSNHNYLYNLNTLQVSSRIVGGLKYMLLNQESPIILTPIWRFESHQASCMLTIKLSHKIVSKLDDTTSIILNDFGVSLSIEGTETTSAFSKPQGSFNKDKKRITWKYKEPLTLSRTHQQERIIARFMTEGMARESSSGCQAKFLIDSNESTSLCCADNNLFYQNIDDDIFGQNSDNDPETWKVVNTAKTFISGSFIFG</sequence>
<feature type="compositionally biased region" description="Polar residues" evidence="1">
    <location>
        <begin position="361"/>
        <end position="376"/>
    </location>
</feature>
<feature type="region of interest" description="Disordered" evidence="1">
    <location>
        <begin position="738"/>
        <end position="777"/>
    </location>
</feature>
<dbReference type="RefSeq" id="XP_020046846.1">
    <property type="nucleotide sequence ID" value="XM_020193499.1"/>
</dbReference>
<dbReference type="AlphaFoldDB" id="A0A1D2VG22"/>
<feature type="compositionally biased region" description="Polar residues" evidence="1">
    <location>
        <begin position="739"/>
        <end position="776"/>
    </location>
</feature>
<dbReference type="Gene3D" id="1.20.1270.60">
    <property type="entry name" value="Arfaptin homology (AH) domain/BAR domain"/>
    <property type="match status" value="1"/>
</dbReference>
<dbReference type="InterPro" id="IPR027267">
    <property type="entry name" value="AH/BAR_dom_sf"/>
</dbReference>
<feature type="compositionally biased region" description="Low complexity" evidence="1">
    <location>
        <begin position="655"/>
        <end position="684"/>
    </location>
</feature>
<feature type="region of interest" description="Disordered" evidence="1">
    <location>
        <begin position="93"/>
        <end position="131"/>
    </location>
</feature>
<feature type="compositionally biased region" description="Low complexity" evidence="1">
    <location>
        <begin position="99"/>
        <end position="111"/>
    </location>
</feature>
<feature type="compositionally biased region" description="Polar residues" evidence="1">
    <location>
        <begin position="475"/>
        <end position="492"/>
    </location>
</feature>
<evidence type="ECO:0000256" key="1">
    <source>
        <dbReference type="SAM" id="MobiDB-lite"/>
    </source>
</evidence>
<feature type="compositionally biased region" description="Low complexity" evidence="1">
    <location>
        <begin position="348"/>
        <end position="360"/>
    </location>
</feature>
<name>A0A1D2VG22_9ASCO</name>
<feature type="compositionally biased region" description="Pro residues" evidence="1">
    <location>
        <begin position="529"/>
        <end position="542"/>
    </location>
</feature>
<dbReference type="GeneID" id="30967135"/>
<gene>
    <name evidence="3" type="ORF">ASCRUDRAFT_76504</name>
</gene>
<dbReference type="STRING" id="1344418.A0A1D2VG22"/>
<dbReference type="FunCoup" id="A0A1D2VG22">
    <property type="interactions" value="172"/>
</dbReference>
<accession>A0A1D2VG22</accession>
<keyword evidence="4" id="KW-1185">Reference proteome</keyword>
<dbReference type="EMBL" id="KV454482">
    <property type="protein sequence ID" value="ODV60539.1"/>
    <property type="molecule type" value="Genomic_DNA"/>
</dbReference>
<feature type="compositionally biased region" description="Polar residues" evidence="1">
    <location>
        <begin position="337"/>
        <end position="347"/>
    </location>
</feature>
<protein>
    <recommendedName>
        <fullName evidence="2">MHD domain-containing protein</fullName>
    </recommendedName>
</protein>
<dbReference type="Proteomes" id="UP000095038">
    <property type="component" value="Unassembled WGS sequence"/>
</dbReference>
<dbReference type="PROSITE" id="PS51072">
    <property type="entry name" value="MHD"/>
    <property type="match status" value="1"/>
</dbReference>
<evidence type="ECO:0000313" key="4">
    <source>
        <dbReference type="Proteomes" id="UP000095038"/>
    </source>
</evidence>
<evidence type="ECO:0000313" key="3">
    <source>
        <dbReference type="EMBL" id="ODV60539.1"/>
    </source>
</evidence>
<feature type="region of interest" description="Disordered" evidence="1">
    <location>
        <begin position="273"/>
        <end position="324"/>
    </location>
</feature>
<feature type="region of interest" description="Disordered" evidence="1">
    <location>
        <begin position="465"/>
        <end position="718"/>
    </location>
</feature>
<organism evidence="3 4">
    <name type="scientific">Ascoidea rubescens DSM 1968</name>
    <dbReference type="NCBI Taxonomy" id="1344418"/>
    <lineage>
        <taxon>Eukaryota</taxon>
        <taxon>Fungi</taxon>
        <taxon>Dikarya</taxon>
        <taxon>Ascomycota</taxon>
        <taxon>Saccharomycotina</taxon>
        <taxon>Saccharomycetes</taxon>
        <taxon>Ascoideaceae</taxon>
        <taxon>Ascoidea</taxon>
    </lineage>
</organism>
<dbReference type="OrthoDB" id="331602at2759"/>